<dbReference type="Proteomes" id="UP000319908">
    <property type="component" value="Unassembled WGS sequence"/>
</dbReference>
<feature type="domain" description="Peptidase C39-like" evidence="1">
    <location>
        <begin position="143"/>
        <end position="211"/>
    </location>
</feature>
<dbReference type="EMBL" id="SJPU01000001">
    <property type="protein sequence ID" value="TWU19146.1"/>
    <property type="molecule type" value="Genomic_DNA"/>
</dbReference>
<dbReference type="OrthoDB" id="9805906at2"/>
<comment type="caution">
    <text evidence="2">The sequence shown here is derived from an EMBL/GenBank/DDBJ whole genome shotgun (WGS) entry which is preliminary data.</text>
</comment>
<dbReference type="Gene3D" id="3.90.70.10">
    <property type="entry name" value="Cysteine proteinases"/>
    <property type="match status" value="1"/>
</dbReference>
<organism evidence="2 3">
    <name type="scientific">Allorhodopirellula heiligendammensis</name>
    <dbReference type="NCBI Taxonomy" id="2714739"/>
    <lineage>
        <taxon>Bacteria</taxon>
        <taxon>Pseudomonadati</taxon>
        <taxon>Planctomycetota</taxon>
        <taxon>Planctomycetia</taxon>
        <taxon>Pirellulales</taxon>
        <taxon>Pirellulaceae</taxon>
        <taxon>Allorhodopirellula</taxon>
    </lineage>
</organism>
<sequence length="254" mass="28324">MKHSLELEIQTQPTNTSCGPTCLAAVYDYWGSHVDLRELITAIGELESGGTLAVHLACDALARGYDVEMVTYNLQFFDPTWFDADGEMLSRDVMTEKLQAQWTAKRTRRDVDQLRLFNATEAYLQFLSLGGRIRMQPLDEKLIVDTLVRGIPILCGLSATYLYHERRERIEAVDASRVEAIPDDIHGDPSGHFVVLHGYDPSTTSVLIADPLHPNPMAPTNKYAAPLSRLTSAILLGIVTYDANIMTIVPRSDF</sequence>
<keyword evidence="3" id="KW-1185">Reference proteome</keyword>
<evidence type="ECO:0000313" key="2">
    <source>
        <dbReference type="EMBL" id="TWU19146.1"/>
    </source>
</evidence>
<accession>A0A5C6C6Q1</accession>
<dbReference type="Pfam" id="PF13529">
    <property type="entry name" value="Peptidase_C39_2"/>
    <property type="match status" value="1"/>
</dbReference>
<dbReference type="AlphaFoldDB" id="A0A5C6C6Q1"/>
<evidence type="ECO:0000259" key="1">
    <source>
        <dbReference type="Pfam" id="PF13529"/>
    </source>
</evidence>
<protein>
    <submittedName>
        <fullName evidence="2">Peptidase C39 family protein</fullName>
    </submittedName>
</protein>
<name>A0A5C6C6Q1_9BACT</name>
<evidence type="ECO:0000313" key="3">
    <source>
        <dbReference type="Proteomes" id="UP000319908"/>
    </source>
</evidence>
<reference evidence="2 3" key="1">
    <citation type="journal article" date="2020" name="Antonie Van Leeuwenhoek">
        <title>Rhodopirellula heiligendammensis sp. nov., Rhodopirellula pilleata sp. nov., and Rhodopirellula solitaria sp. nov. isolated from natural or artificial marine surfaces in Northern Germany and California, USA, and emended description of the genus Rhodopirellula.</title>
        <authorList>
            <person name="Kallscheuer N."/>
            <person name="Wiegand S."/>
            <person name="Jogler M."/>
            <person name="Boedeker C."/>
            <person name="Peeters S.H."/>
            <person name="Rast P."/>
            <person name="Heuer A."/>
            <person name="Jetten M.S.M."/>
            <person name="Rohde M."/>
            <person name="Jogler C."/>
        </authorList>
    </citation>
    <scope>NUCLEOTIDE SEQUENCE [LARGE SCALE GENOMIC DNA]</scope>
    <source>
        <strain evidence="2 3">Poly21</strain>
    </source>
</reference>
<dbReference type="InterPro" id="IPR039564">
    <property type="entry name" value="Peptidase_C39-like"/>
</dbReference>
<gene>
    <name evidence="2" type="ORF">Poly21_13170</name>
</gene>
<dbReference type="RefSeq" id="WP_146406039.1">
    <property type="nucleotide sequence ID" value="NZ_SJPU01000001.1"/>
</dbReference>
<proteinExistence type="predicted"/>